<dbReference type="SMART" id="SM00331">
    <property type="entry name" value="PP2C_SIG"/>
    <property type="match status" value="1"/>
</dbReference>
<dbReference type="InterPro" id="IPR036457">
    <property type="entry name" value="PPM-type-like_dom_sf"/>
</dbReference>
<keyword evidence="3 7" id="KW-0812">Transmembrane</keyword>
<protein>
    <submittedName>
        <fullName evidence="9">SpoIIE family protein phosphatase</fullName>
    </submittedName>
</protein>
<dbReference type="Pfam" id="PF02743">
    <property type="entry name" value="dCache_1"/>
    <property type="match status" value="1"/>
</dbReference>
<evidence type="ECO:0000256" key="3">
    <source>
        <dbReference type="ARBA" id="ARBA00022692"/>
    </source>
</evidence>
<gene>
    <name evidence="9" type="ORF">H6G03_01330</name>
</gene>
<evidence type="ECO:0000256" key="5">
    <source>
        <dbReference type="ARBA" id="ARBA00022989"/>
    </source>
</evidence>
<name>A0A926VAF3_9CYAN</name>
<dbReference type="InterPro" id="IPR001932">
    <property type="entry name" value="PPM-type_phosphatase-like_dom"/>
</dbReference>
<reference evidence="9" key="1">
    <citation type="journal article" date="2015" name="ISME J.">
        <title>Draft Genome Sequence of Streptomyces incarnatus NRRL8089, which Produces the Nucleoside Antibiotic Sinefungin.</title>
        <authorList>
            <person name="Oshima K."/>
            <person name="Hattori M."/>
            <person name="Shimizu H."/>
            <person name="Fukuda K."/>
            <person name="Nemoto M."/>
            <person name="Inagaki K."/>
            <person name="Tamura T."/>
        </authorList>
    </citation>
    <scope>NUCLEOTIDE SEQUENCE</scope>
    <source>
        <strain evidence="9">FACHB-1375</strain>
    </source>
</reference>
<dbReference type="PANTHER" id="PTHR43156">
    <property type="entry name" value="STAGE II SPORULATION PROTEIN E-RELATED"/>
    <property type="match status" value="1"/>
</dbReference>
<evidence type="ECO:0000256" key="1">
    <source>
        <dbReference type="ARBA" id="ARBA00004651"/>
    </source>
</evidence>
<keyword evidence="5 7" id="KW-1133">Transmembrane helix</keyword>
<organism evidence="9 10">
    <name type="scientific">Aerosakkonema funiforme FACHB-1375</name>
    <dbReference type="NCBI Taxonomy" id="2949571"/>
    <lineage>
        <taxon>Bacteria</taxon>
        <taxon>Bacillati</taxon>
        <taxon>Cyanobacteriota</taxon>
        <taxon>Cyanophyceae</taxon>
        <taxon>Oscillatoriophycideae</taxon>
        <taxon>Aerosakkonematales</taxon>
        <taxon>Aerosakkonemataceae</taxon>
        <taxon>Aerosakkonema</taxon>
    </lineage>
</organism>
<evidence type="ECO:0000256" key="4">
    <source>
        <dbReference type="ARBA" id="ARBA00022801"/>
    </source>
</evidence>
<reference evidence="9" key="2">
    <citation type="submission" date="2020-08" db="EMBL/GenBank/DDBJ databases">
        <authorList>
            <person name="Chen M."/>
            <person name="Teng W."/>
            <person name="Zhao L."/>
            <person name="Hu C."/>
            <person name="Zhou Y."/>
            <person name="Han B."/>
            <person name="Song L."/>
            <person name="Shu W."/>
        </authorList>
    </citation>
    <scope>NUCLEOTIDE SEQUENCE</scope>
    <source>
        <strain evidence="9">FACHB-1375</strain>
    </source>
</reference>
<dbReference type="GO" id="GO:0005886">
    <property type="term" value="C:plasma membrane"/>
    <property type="evidence" value="ECO:0007669"/>
    <property type="project" value="UniProtKB-SubCell"/>
</dbReference>
<dbReference type="PROSITE" id="PS50885">
    <property type="entry name" value="HAMP"/>
    <property type="match status" value="1"/>
</dbReference>
<sequence>MTVLLLAAVIPPMLIGILVTSWYAGEILRKDAKKELADKGKNLAKFVGKWEESKTLALRNLSQQPDVIGMDSAKQKPILTKMVSVYKNSTLTATDTTGKVTSTSDKQDTSNYKDREWFKGAIAGKTITRQTLISRTTNKPRLCLSTPIREDKAPRPIKGVVVSCTDLTEVAKEVGTVSLGKTGYAFLVDNKGVVIAHPDPSITAKLLNVSTQPAVKALLQGKTGNFSFTDQGTNWLSYIIPLQNGWGVVVKQQESEVLQEATRFGQLASVLAVFGALAVGGITWWLASTLVRPIKELTVEAKAISTGNLDRRVKIDREDELGTLGVAFNKMAEQLQELIDVQVKSAMARSEIEKGRQIQKDFLPETLPQPEGWEIAAVFEPARQVAGDFYDSFPLVDGKIGVVIADVCDKGVGSALFMALFRSLIRAIAQQDYSDDRTALKNAMEFTNNYIATNHSRTNMFATMFFGVFDPKTGELNYVNGGHEPPIIMSPDGTKIRLKPTGPAVGMLPNLKFKVEQAQLKPGDILISYTDGVPEAKDTEAKFFTENQLLSLVEPPISSAISLLETLEAKVKQHIGKADQFDDITMLAVKRSQEK</sequence>
<keyword evidence="4" id="KW-0378">Hydrolase</keyword>
<dbReference type="InterPro" id="IPR003660">
    <property type="entry name" value="HAMP_dom"/>
</dbReference>
<dbReference type="PANTHER" id="PTHR43156:SF2">
    <property type="entry name" value="STAGE II SPORULATION PROTEIN E"/>
    <property type="match status" value="1"/>
</dbReference>
<dbReference type="Proteomes" id="UP000641646">
    <property type="component" value="Unassembled WGS sequence"/>
</dbReference>
<dbReference type="InterPro" id="IPR029151">
    <property type="entry name" value="Sensor-like_sf"/>
</dbReference>
<dbReference type="GO" id="GO:0007165">
    <property type="term" value="P:signal transduction"/>
    <property type="evidence" value="ECO:0007669"/>
    <property type="project" value="InterPro"/>
</dbReference>
<accession>A0A926VAF3</accession>
<dbReference type="InterPro" id="IPR033479">
    <property type="entry name" value="dCache_1"/>
</dbReference>
<dbReference type="Gene3D" id="3.60.40.10">
    <property type="entry name" value="PPM-type phosphatase domain"/>
    <property type="match status" value="1"/>
</dbReference>
<dbReference type="EMBL" id="JACJPW010000002">
    <property type="protein sequence ID" value="MBD2179763.1"/>
    <property type="molecule type" value="Genomic_DNA"/>
</dbReference>
<dbReference type="Pfam" id="PF00672">
    <property type="entry name" value="HAMP"/>
    <property type="match status" value="1"/>
</dbReference>
<feature type="domain" description="HAMP" evidence="8">
    <location>
        <begin position="288"/>
        <end position="340"/>
    </location>
</feature>
<keyword evidence="6 7" id="KW-0472">Membrane</keyword>
<evidence type="ECO:0000256" key="2">
    <source>
        <dbReference type="ARBA" id="ARBA00022475"/>
    </source>
</evidence>
<keyword evidence="10" id="KW-1185">Reference proteome</keyword>
<dbReference type="SUPFAM" id="SSF81606">
    <property type="entry name" value="PP2C-like"/>
    <property type="match status" value="1"/>
</dbReference>
<dbReference type="CDD" id="cd06225">
    <property type="entry name" value="HAMP"/>
    <property type="match status" value="1"/>
</dbReference>
<dbReference type="SMART" id="SM00304">
    <property type="entry name" value="HAMP"/>
    <property type="match status" value="1"/>
</dbReference>
<dbReference type="Gene3D" id="6.10.340.10">
    <property type="match status" value="1"/>
</dbReference>
<dbReference type="GO" id="GO:0016791">
    <property type="term" value="F:phosphatase activity"/>
    <property type="evidence" value="ECO:0007669"/>
    <property type="project" value="TreeGrafter"/>
</dbReference>
<comment type="caution">
    <text evidence="9">The sequence shown here is derived from an EMBL/GenBank/DDBJ whole genome shotgun (WGS) entry which is preliminary data.</text>
</comment>
<evidence type="ECO:0000256" key="6">
    <source>
        <dbReference type="ARBA" id="ARBA00023136"/>
    </source>
</evidence>
<dbReference type="CDD" id="cd12912">
    <property type="entry name" value="PDC2_MCP_like"/>
    <property type="match status" value="1"/>
</dbReference>
<dbReference type="Pfam" id="PF07228">
    <property type="entry name" value="SpoIIE"/>
    <property type="match status" value="1"/>
</dbReference>
<dbReference type="AlphaFoldDB" id="A0A926VAF3"/>
<evidence type="ECO:0000259" key="8">
    <source>
        <dbReference type="PROSITE" id="PS50885"/>
    </source>
</evidence>
<keyword evidence="2" id="KW-1003">Cell membrane</keyword>
<dbReference type="Gene3D" id="3.30.450.20">
    <property type="entry name" value="PAS domain"/>
    <property type="match status" value="1"/>
</dbReference>
<evidence type="ECO:0000313" key="10">
    <source>
        <dbReference type="Proteomes" id="UP000641646"/>
    </source>
</evidence>
<evidence type="ECO:0000256" key="7">
    <source>
        <dbReference type="SAM" id="Phobius"/>
    </source>
</evidence>
<comment type="subcellular location">
    <subcellularLocation>
        <location evidence="1">Cell membrane</location>
        <topology evidence="1">Multi-pass membrane protein</topology>
    </subcellularLocation>
</comment>
<evidence type="ECO:0000313" key="9">
    <source>
        <dbReference type="EMBL" id="MBD2179763.1"/>
    </source>
</evidence>
<dbReference type="SUPFAM" id="SSF103190">
    <property type="entry name" value="Sensory domain-like"/>
    <property type="match status" value="1"/>
</dbReference>
<proteinExistence type="predicted"/>
<feature type="transmembrane region" description="Helical" evidence="7">
    <location>
        <begin position="6"/>
        <end position="24"/>
    </location>
</feature>
<dbReference type="InterPro" id="IPR052016">
    <property type="entry name" value="Bact_Sigma-Reg"/>
</dbReference>
<dbReference type="SUPFAM" id="SSF158472">
    <property type="entry name" value="HAMP domain-like"/>
    <property type="match status" value="1"/>
</dbReference>